<dbReference type="InterPro" id="IPR036291">
    <property type="entry name" value="NAD(P)-bd_dom_sf"/>
</dbReference>
<dbReference type="PRINTS" id="PR00081">
    <property type="entry name" value="GDHRDH"/>
</dbReference>
<accession>A0A0K9FEW0</accession>
<dbReference type="NCBIfam" id="NF005559">
    <property type="entry name" value="PRK07231.1"/>
    <property type="match status" value="1"/>
</dbReference>
<dbReference type="EMBL" id="LFXJ01000005">
    <property type="protein sequence ID" value="KMY33000.1"/>
    <property type="molecule type" value="Genomic_DNA"/>
</dbReference>
<evidence type="ECO:0000313" key="4">
    <source>
        <dbReference type="Proteomes" id="UP000037326"/>
    </source>
</evidence>
<organism evidence="3 4">
    <name type="scientific">Lysinibacillus xylanilyticus</name>
    <dbReference type="NCBI Taxonomy" id="582475"/>
    <lineage>
        <taxon>Bacteria</taxon>
        <taxon>Bacillati</taxon>
        <taxon>Bacillota</taxon>
        <taxon>Bacilli</taxon>
        <taxon>Bacillales</taxon>
        <taxon>Bacillaceae</taxon>
        <taxon>Lysinibacillus</taxon>
    </lineage>
</organism>
<proteinExistence type="inferred from homology"/>
<dbReference type="PANTHER" id="PTHR24321:SF8">
    <property type="entry name" value="ESTRADIOL 17-BETA-DEHYDROGENASE 8-RELATED"/>
    <property type="match status" value="1"/>
</dbReference>
<dbReference type="PROSITE" id="PS00061">
    <property type="entry name" value="ADH_SHORT"/>
    <property type="match status" value="1"/>
</dbReference>
<dbReference type="InterPro" id="IPR002347">
    <property type="entry name" value="SDR_fam"/>
</dbReference>
<comment type="caution">
    <text evidence="3">The sequence shown here is derived from an EMBL/GenBank/DDBJ whole genome shotgun (WGS) entry which is preliminary data.</text>
</comment>
<dbReference type="OrthoDB" id="306388at2"/>
<evidence type="ECO:0000256" key="1">
    <source>
        <dbReference type="ARBA" id="ARBA00006484"/>
    </source>
</evidence>
<dbReference type="RefSeq" id="WP_049666695.1">
    <property type="nucleotide sequence ID" value="NZ_LFXJ01000005.1"/>
</dbReference>
<dbReference type="Proteomes" id="UP000037326">
    <property type="component" value="Unassembled WGS sequence"/>
</dbReference>
<dbReference type="GO" id="GO:0008206">
    <property type="term" value="P:bile acid metabolic process"/>
    <property type="evidence" value="ECO:0007669"/>
    <property type="project" value="UniProtKB-ARBA"/>
</dbReference>
<evidence type="ECO:0000256" key="2">
    <source>
        <dbReference type="ARBA" id="ARBA00023002"/>
    </source>
</evidence>
<dbReference type="PATRIC" id="fig|582475.4.peg.2260"/>
<keyword evidence="2" id="KW-0560">Oxidoreductase</keyword>
<name>A0A0K9FEW0_9BACI</name>
<dbReference type="GeneID" id="96599159"/>
<sequence length="252" mass="27057">MTNKNRIAVITGSGSGIGRATSLKFAENGYKVVLVDFNEKTGEETLKLIQQNEGEGIFVKADVSKVEDVQNYVQQAVNTYGRIDVLFNNAGIIQKFAPFTTVELEEYDCLMDINVKGIFLGMKYVIPVMEKQGKGAIINTASSAGIRPEHSIAVYSASKHAVIGLTKGVAIEYANKGIRINAVCPGGIVTPLFQSVGETLEKTGYVPEEMSRVRMGRHGEPDEVAEAVLFLASDKASFMAGAVVSVDGSLTV</sequence>
<dbReference type="AlphaFoldDB" id="A0A0K9FEW0"/>
<dbReference type="InterPro" id="IPR020904">
    <property type="entry name" value="Sc_DH/Rdtase_CS"/>
</dbReference>
<dbReference type="SUPFAM" id="SSF51735">
    <property type="entry name" value="NAD(P)-binding Rossmann-fold domains"/>
    <property type="match status" value="1"/>
</dbReference>
<reference evidence="4" key="1">
    <citation type="submission" date="2015-07" db="EMBL/GenBank/DDBJ databases">
        <authorList>
            <consortium name="Consortium for Microbial Forensics and Genomics (microFORGE)"/>
            <person name="Knight B.M."/>
            <person name="Roberts D.P."/>
            <person name="Lin D."/>
            <person name="Hari K."/>
            <person name="Fletcher J."/>
            <person name="Melcher U."/>
            <person name="Blagden T."/>
            <person name="Winegar R.A."/>
        </authorList>
    </citation>
    <scope>NUCLEOTIDE SEQUENCE [LARGE SCALE GENOMIC DNA]</scope>
    <source>
        <strain evidence="4">DSM 23493</strain>
    </source>
</reference>
<dbReference type="GO" id="GO:0016491">
    <property type="term" value="F:oxidoreductase activity"/>
    <property type="evidence" value="ECO:0007669"/>
    <property type="project" value="UniProtKB-KW"/>
</dbReference>
<protein>
    <submittedName>
        <fullName evidence="3">Short-chain dehydrogenase</fullName>
    </submittedName>
</protein>
<dbReference type="Gene3D" id="3.40.50.720">
    <property type="entry name" value="NAD(P)-binding Rossmann-like Domain"/>
    <property type="match status" value="1"/>
</dbReference>
<evidence type="ECO:0000313" key="3">
    <source>
        <dbReference type="EMBL" id="KMY33000.1"/>
    </source>
</evidence>
<dbReference type="PANTHER" id="PTHR24321">
    <property type="entry name" value="DEHYDROGENASES, SHORT CHAIN"/>
    <property type="match status" value="1"/>
</dbReference>
<gene>
    <name evidence="3" type="ORF">ACZ11_13065</name>
</gene>
<dbReference type="CDD" id="cd05233">
    <property type="entry name" value="SDR_c"/>
    <property type="match status" value="1"/>
</dbReference>
<dbReference type="FunFam" id="3.40.50.720:FF:000084">
    <property type="entry name" value="Short-chain dehydrogenase reductase"/>
    <property type="match status" value="1"/>
</dbReference>
<comment type="similarity">
    <text evidence="1">Belongs to the short-chain dehydrogenases/reductases (SDR) family.</text>
</comment>
<dbReference type="Pfam" id="PF13561">
    <property type="entry name" value="adh_short_C2"/>
    <property type="match status" value="1"/>
</dbReference>
<dbReference type="PRINTS" id="PR00080">
    <property type="entry name" value="SDRFAMILY"/>
</dbReference>